<evidence type="ECO:0000256" key="1">
    <source>
        <dbReference type="SAM" id="MobiDB-lite"/>
    </source>
</evidence>
<reference evidence="3 5" key="1">
    <citation type="submission" date="2020-04" db="EMBL/GenBank/DDBJ databases">
        <title>Genome Assembly and Annotation of Botryosphaeria dothidea sdau 11-99, a Latent Pathogen of Apple Fruit Ring Rot in China.</title>
        <authorList>
            <person name="Yu C."/>
            <person name="Diao Y."/>
            <person name="Lu Q."/>
            <person name="Zhao J."/>
            <person name="Cui S."/>
            <person name="Peng C."/>
            <person name="He B."/>
            <person name="Liu H."/>
        </authorList>
    </citation>
    <scope>NUCLEOTIDE SEQUENCE [LARGE SCALE GENOMIC DNA]</scope>
    <source>
        <strain evidence="5">sdau11-99</strain>
        <strain evidence="3">Sdau11-99</strain>
    </source>
</reference>
<feature type="region of interest" description="Disordered" evidence="1">
    <location>
        <begin position="1"/>
        <end position="21"/>
    </location>
</feature>
<evidence type="ECO:0000313" key="4">
    <source>
        <dbReference type="EMBL" id="KAF4305557.1"/>
    </source>
</evidence>
<dbReference type="AlphaFoldDB" id="A0A8H4IH01"/>
<organism evidence="3 5">
    <name type="scientific">Botryosphaeria dothidea</name>
    <dbReference type="NCBI Taxonomy" id="55169"/>
    <lineage>
        <taxon>Eukaryota</taxon>
        <taxon>Fungi</taxon>
        <taxon>Dikarya</taxon>
        <taxon>Ascomycota</taxon>
        <taxon>Pezizomycotina</taxon>
        <taxon>Dothideomycetes</taxon>
        <taxon>Dothideomycetes incertae sedis</taxon>
        <taxon>Botryosphaeriales</taxon>
        <taxon>Botryosphaeriaceae</taxon>
        <taxon>Botryosphaeria</taxon>
    </lineage>
</organism>
<accession>A0A8H4IH01</accession>
<protein>
    <recommendedName>
        <fullName evidence="2">Domain of unknown function at the cortex 1 domain-containing protein</fullName>
    </recommendedName>
</protein>
<keyword evidence="5" id="KW-1185">Reference proteome</keyword>
<sequence>MAARVKDAFSRATPFPITKNHHPKAIIAETTATTTNIESDSAFSEAYSKLDEAGLDATADDPSPQTTPPRRRSSAATTATTTTARSSSVGGDPRAVHEKYKLRVTAGPGYDPSTHALVHVNTPHTVLVSNQHLTARIAVRIKDFSGLPSASPPTSPYFAAPQHARNRDRYSISFSFVPKHDIPADEAVWGPDCARPVRDRLPPGFNMAVRIVKGWVDPSIEVDAYADEPWVYGPALCCWYAMRVGEKVGVGAEVPPPQRTEELDEGDVVGKGAGVLEEGADGDGERVRREWGCPSEAPKRRKYFVDEKKRKGVVFEEGRLYQADFFNPHIDFDKFELKLPGFSLGVLKYIDEKTHQLRWVFKNKATGEVYFCVIFNLLFGEELEEALQAEEAEEQGLD</sequence>
<dbReference type="Proteomes" id="UP000572817">
    <property type="component" value="Unassembled WGS sequence"/>
</dbReference>
<feature type="region of interest" description="Disordered" evidence="1">
    <location>
        <begin position="55"/>
        <end position="96"/>
    </location>
</feature>
<dbReference type="EMBL" id="WWBZ02000040">
    <property type="protein sequence ID" value="KAF4305557.1"/>
    <property type="molecule type" value="Genomic_DNA"/>
</dbReference>
<feature type="domain" description="Domain of unknown function at the cortex 1" evidence="2">
    <location>
        <begin position="101"/>
        <end position="377"/>
    </location>
</feature>
<evidence type="ECO:0000259" key="2">
    <source>
        <dbReference type="Pfam" id="PF08588"/>
    </source>
</evidence>
<dbReference type="OrthoDB" id="2119945at2759"/>
<gene>
    <name evidence="4" type="ORF">GTA08_BOTSDO07178</name>
    <name evidence="3" type="ORF">GTA08_BOTSDO11373</name>
</gene>
<feature type="compositionally biased region" description="Low complexity" evidence="1">
    <location>
        <begin position="74"/>
        <end position="88"/>
    </location>
</feature>
<dbReference type="PANTHER" id="PTHR34826">
    <property type="entry name" value="UPF0590 PROTEIN C409.17C"/>
    <property type="match status" value="1"/>
</dbReference>
<dbReference type="Pfam" id="PF08588">
    <property type="entry name" value="Duc1"/>
    <property type="match status" value="1"/>
</dbReference>
<name>A0A8H4IH01_9PEZI</name>
<dbReference type="InterPro" id="IPR013897">
    <property type="entry name" value="Duc1"/>
</dbReference>
<comment type="caution">
    <text evidence="3">The sequence shown here is derived from an EMBL/GenBank/DDBJ whole genome shotgun (WGS) entry which is preliminary data.</text>
</comment>
<evidence type="ECO:0000313" key="3">
    <source>
        <dbReference type="EMBL" id="KAF4301085.1"/>
    </source>
</evidence>
<evidence type="ECO:0000313" key="5">
    <source>
        <dbReference type="Proteomes" id="UP000572817"/>
    </source>
</evidence>
<dbReference type="PANTHER" id="PTHR34826:SF2">
    <property type="entry name" value="UPF0590 PROTEIN C409.17C"/>
    <property type="match status" value="1"/>
</dbReference>
<proteinExistence type="predicted"/>
<dbReference type="EMBL" id="WWBZ02000082">
    <property type="protein sequence ID" value="KAF4301085.1"/>
    <property type="molecule type" value="Genomic_DNA"/>
</dbReference>